<reference evidence="2 3" key="1">
    <citation type="submission" date="2023-12" db="EMBL/GenBank/DDBJ databases">
        <title>Blastococcus brunescens sp. nov., an actonobacterium isolated from sandstone collected in sahara desert.</title>
        <authorList>
            <person name="Gtari M."/>
            <person name="Ghodhbane F."/>
        </authorList>
    </citation>
    <scope>NUCLEOTIDE SEQUENCE [LARGE SCALE GENOMIC DNA]</scope>
    <source>
        <strain evidence="2 3">BMG 8361</strain>
    </source>
</reference>
<proteinExistence type="predicted"/>
<keyword evidence="3" id="KW-1185">Reference proteome</keyword>
<name>A0ABZ1B4P0_9ACTN</name>
<dbReference type="EMBL" id="CP141261">
    <property type="protein sequence ID" value="WRL65775.1"/>
    <property type="molecule type" value="Genomic_DNA"/>
</dbReference>
<sequence>MQVGVGASAGALADGATASTVVPAVGMVLVAGGLGALAWRRRPASGREAV</sequence>
<evidence type="ECO:0000313" key="3">
    <source>
        <dbReference type="Proteomes" id="UP001324287"/>
    </source>
</evidence>
<protein>
    <recommendedName>
        <fullName evidence="4">LPXTG cell wall anchor domain-containing protein</fullName>
    </recommendedName>
</protein>
<keyword evidence="1" id="KW-0472">Membrane</keyword>
<dbReference type="Proteomes" id="UP001324287">
    <property type="component" value="Chromosome"/>
</dbReference>
<dbReference type="RefSeq" id="WP_324277093.1">
    <property type="nucleotide sequence ID" value="NZ_CP141261.1"/>
</dbReference>
<organism evidence="2 3">
    <name type="scientific">Blastococcus brunescens</name>
    <dbReference type="NCBI Taxonomy" id="1564165"/>
    <lineage>
        <taxon>Bacteria</taxon>
        <taxon>Bacillati</taxon>
        <taxon>Actinomycetota</taxon>
        <taxon>Actinomycetes</taxon>
        <taxon>Geodermatophilales</taxon>
        <taxon>Geodermatophilaceae</taxon>
        <taxon>Blastococcus</taxon>
    </lineage>
</organism>
<evidence type="ECO:0000256" key="1">
    <source>
        <dbReference type="SAM" id="Phobius"/>
    </source>
</evidence>
<keyword evidence="1" id="KW-1133">Transmembrane helix</keyword>
<keyword evidence="1" id="KW-0812">Transmembrane</keyword>
<evidence type="ECO:0000313" key="2">
    <source>
        <dbReference type="EMBL" id="WRL65775.1"/>
    </source>
</evidence>
<feature type="transmembrane region" description="Helical" evidence="1">
    <location>
        <begin position="20"/>
        <end position="39"/>
    </location>
</feature>
<gene>
    <name evidence="2" type="ORF">U6N30_09470</name>
</gene>
<evidence type="ECO:0008006" key="4">
    <source>
        <dbReference type="Google" id="ProtNLM"/>
    </source>
</evidence>
<accession>A0ABZ1B4P0</accession>